<keyword evidence="8" id="KW-0460">Magnesium</keyword>
<accession>A0A1L3KII0</accession>
<dbReference type="GO" id="GO:0000166">
    <property type="term" value="F:nucleotide binding"/>
    <property type="evidence" value="ECO:0007669"/>
    <property type="project" value="UniProtKB-KW"/>
</dbReference>
<evidence type="ECO:0000313" key="10">
    <source>
        <dbReference type="EMBL" id="APG77220.1"/>
    </source>
</evidence>
<evidence type="ECO:0000256" key="6">
    <source>
        <dbReference type="ARBA" id="ARBA00030248"/>
    </source>
</evidence>
<evidence type="ECO:0000256" key="1">
    <source>
        <dbReference type="ARBA" id="ARBA00012494"/>
    </source>
</evidence>
<comment type="catalytic activity">
    <reaction evidence="7">
        <text>RNA(n) + a ribonucleoside 5'-triphosphate = RNA(n+1) + diphosphate</text>
        <dbReference type="Rhea" id="RHEA:21248"/>
        <dbReference type="Rhea" id="RHEA-COMP:14527"/>
        <dbReference type="Rhea" id="RHEA-COMP:17342"/>
        <dbReference type="ChEBI" id="CHEBI:33019"/>
        <dbReference type="ChEBI" id="CHEBI:61557"/>
        <dbReference type="ChEBI" id="CHEBI:140395"/>
        <dbReference type="EC" id="2.7.7.48"/>
    </reaction>
</comment>
<dbReference type="Pfam" id="PF03431">
    <property type="entry name" value="RNA_replicase_B"/>
    <property type="match status" value="1"/>
</dbReference>
<evidence type="ECO:0000256" key="4">
    <source>
        <dbReference type="ARBA" id="ARBA00022741"/>
    </source>
</evidence>
<reference evidence="10" key="1">
    <citation type="journal article" date="2016" name="Nature">
        <title>Redefining the invertebrate RNA virosphere.</title>
        <authorList>
            <person name="Shi M."/>
            <person name="Lin X.D."/>
            <person name="Tian J.H."/>
            <person name="Chen L.J."/>
            <person name="Chen X."/>
            <person name="Li C.X."/>
            <person name="Qin X.C."/>
            <person name="Li J."/>
            <person name="Cao J.P."/>
            <person name="Eden J.S."/>
            <person name="Buchmann J."/>
            <person name="Wang W."/>
            <person name="Xu J."/>
            <person name="Holmes E.C."/>
            <person name="Zhang Y.Z."/>
        </authorList>
    </citation>
    <scope>NUCLEOTIDE SEQUENCE</scope>
    <source>
        <strain evidence="10">WHCC110652</strain>
    </source>
</reference>
<evidence type="ECO:0000256" key="3">
    <source>
        <dbReference type="ARBA" id="ARBA00022695"/>
    </source>
</evidence>
<evidence type="ECO:0000256" key="5">
    <source>
        <dbReference type="ARBA" id="ARBA00022953"/>
    </source>
</evidence>
<dbReference type="PROSITE" id="PS50522">
    <property type="entry name" value="RDRP_PHAGE"/>
    <property type="match status" value="1"/>
</dbReference>
<evidence type="ECO:0000256" key="8">
    <source>
        <dbReference type="PIRSR" id="PIRSR605093-1"/>
    </source>
</evidence>
<dbReference type="EMBL" id="KX883585">
    <property type="protein sequence ID" value="APG77220.1"/>
    <property type="molecule type" value="Genomic_RNA"/>
</dbReference>
<proteinExistence type="predicted"/>
<keyword evidence="8" id="KW-0479">Metal-binding</keyword>
<organism evidence="10">
    <name type="scientific">Hubei levi-like virus 12</name>
    <dbReference type="NCBI Taxonomy" id="1922911"/>
    <lineage>
        <taxon>Viruses</taxon>
        <taxon>Riboviria</taxon>
    </lineage>
</organism>
<keyword evidence="4" id="KW-0547">Nucleotide-binding</keyword>
<keyword evidence="3" id="KW-0548">Nucleotidyltransferase</keyword>
<dbReference type="EC" id="2.7.7.48" evidence="1"/>
<keyword evidence="2" id="KW-0808">Transferase</keyword>
<evidence type="ECO:0000256" key="2">
    <source>
        <dbReference type="ARBA" id="ARBA00022679"/>
    </source>
</evidence>
<dbReference type="SUPFAM" id="SSF56672">
    <property type="entry name" value="DNA/RNA polymerases"/>
    <property type="match status" value="1"/>
</dbReference>
<name>A0A1L3KII0_9VIRU</name>
<feature type="binding site" evidence="8">
    <location>
        <position position="385"/>
    </location>
    <ligand>
        <name>Mg(2+)</name>
        <dbReference type="ChEBI" id="CHEBI:18420"/>
        <label>2</label>
    </ligand>
</feature>
<dbReference type="GO" id="GO:0039694">
    <property type="term" value="P:viral RNA genome replication"/>
    <property type="evidence" value="ECO:0007669"/>
    <property type="project" value="InterPro"/>
</dbReference>
<keyword evidence="5" id="KW-0693">Viral RNA replication</keyword>
<dbReference type="InterPro" id="IPR005093">
    <property type="entry name" value="RNArep_beta"/>
</dbReference>
<feature type="domain" description="RdRp catalytic" evidence="9">
    <location>
        <begin position="284"/>
        <end position="416"/>
    </location>
</feature>
<feature type="binding site" evidence="8">
    <location>
        <position position="384"/>
    </location>
    <ligand>
        <name>Mg(2+)</name>
        <dbReference type="ChEBI" id="CHEBI:18420"/>
        <label>2</label>
    </ligand>
</feature>
<protein>
    <recommendedName>
        <fullName evidence="1">RNA-directed RNA polymerase</fullName>
        <ecNumber evidence="1">2.7.7.48</ecNumber>
    </recommendedName>
    <alternativeName>
        <fullName evidence="6">RNA replicase beta chain</fullName>
    </alternativeName>
</protein>
<comment type="cofactor">
    <cofactor evidence="8">
        <name>Mg(2+)</name>
        <dbReference type="ChEBI" id="CHEBI:18420"/>
    </cofactor>
    <text evidence="8">Binds 2 Mg(2+) per subunit.</text>
</comment>
<evidence type="ECO:0000259" key="9">
    <source>
        <dbReference type="PROSITE" id="PS50522"/>
    </source>
</evidence>
<feature type="binding site" evidence="8">
    <location>
        <position position="299"/>
    </location>
    <ligand>
        <name>Mg(2+)</name>
        <dbReference type="ChEBI" id="CHEBI:18420"/>
        <label>2</label>
    </ligand>
</feature>
<dbReference type="InterPro" id="IPR007096">
    <property type="entry name" value="RNA-dir_Rpol_cat_phage"/>
</dbReference>
<dbReference type="GO" id="GO:0046872">
    <property type="term" value="F:metal ion binding"/>
    <property type="evidence" value="ECO:0007669"/>
    <property type="project" value="UniProtKB-KW"/>
</dbReference>
<dbReference type="InterPro" id="IPR043502">
    <property type="entry name" value="DNA/RNA_pol_sf"/>
</dbReference>
<evidence type="ECO:0000256" key="7">
    <source>
        <dbReference type="ARBA" id="ARBA00048744"/>
    </source>
</evidence>
<dbReference type="GO" id="GO:0003968">
    <property type="term" value="F:RNA-directed RNA polymerase activity"/>
    <property type="evidence" value="ECO:0007669"/>
    <property type="project" value="UniProtKB-EC"/>
</dbReference>
<sequence>MYNSKVRSKKPVPPVLGNSLPTNRADLCRLFTVPFSKKSDQQVTKKIASEIIHSLVDYDNSFYDALFINLSYASVIAYVDDNLDYDYGSFISSCLRSLKSLYSHDISVDIGIDRERVAIDKFYESEDRCRLINEKVRRILDRGYDTLDESAYFTAVSHEISKILGPCPSLADLNMRYGSGSNTTIKKNVTASAKLGAVPICSSNAVSSVPELYSLLPLFSYHHSGKFRVGTGELCCVPKNAKTDRVIMIEPSLNTLVQLGIGSFLKTRLSHFGVDLRDQSINQRRARIASLNGRYATVDLEAASDSIALNLVLLLLPSDWFDLLNNWRTRTVSIKRDRTHVELEKFSSMGNGYTFELESIIFYAASLVACRLSNTPLDVTVYGDDIILPVGAFSTLKNIFDAFGFKLNTDKSFHTGIFRESCGEDYVNGINIRPFYKRDVWTKQSIVRFHNFYESHKYFFYEGSYYDCNTRHLVWQPSYQLLKFLRSFVPFISTHTPGYGDGYLHNYLYQIDYYRNDDLWVGNTRSRGSISLSSVDRLLVFEFNSYYSFDIDVVVSRPYVSKKQYVAKEYRDRGDIMYPAYSIYCRYDVNDTMKPNEVRVRKDNKLSYPSLTLFTNKFRRIVINSPTLIN</sequence>